<comment type="caution">
    <text evidence="2">The sequence shown here is derived from an EMBL/GenBank/DDBJ whole genome shotgun (WGS) entry which is preliminary data.</text>
</comment>
<dbReference type="RefSeq" id="WP_127766544.1">
    <property type="nucleotide sequence ID" value="NZ_SADE01000003.1"/>
</dbReference>
<dbReference type="EC" id="2.7.1.25" evidence="2"/>
<keyword evidence="2" id="KW-0418">Kinase</keyword>
<name>A0A437QJA7_9PROT</name>
<proteinExistence type="predicted"/>
<dbReference type="SUPFAM" id="SSF56112">
    <property type="entry name" value="Protein kinase-like (PK-like)"/>
    <property type="match status" value="1"/>
</dbReference>
<dbReference type="InterPro" id="IPR027417">
    <property type="entry name" value="P-loop_NTPase"/>
</dbReference>
<dbReference type="EMBL" id="SADE01000003">
    <property type="protein sequence ID" value="RVU34584.1"/>
    <property type="molecule type" value="Genomic_DNA"/>
</dbReference>
<keyword evidence="3" id="KW-1185">Reference proteome</keyword>
<dbReference type="AlphaFoldDB" id="A0A437QJA7"/>
<protein>
    <submittedName>
        <fullName evidence="2">Adenylyl-sulfate kinase</fullName>
        <ecNumber evidence="2">2.7.1.25</ecNumber>
    </submittedName>
</protein>
<evidence type="ECO:0000313" key="3">
    <source>
        <dbReference type="Proteomes" id="UP000287447"/>
    </source>
</evidence>
<dbReference type="InterPro" id="IPR052732">
    <property type="entry name" value="Cell-binding_unc_protein"/>
</dbReference>
<evidence type="ECO:0000313" key="2">
    <source>
        <dbReference type="EMBL" id="RVU34584.1"/>
    </source>
</evidence>
<accession>A0A437QJA7</accession>
<evidence type="ECO:0000259" key="1">
    <source>
        <dbReference type="Pfam" id="PF01636"/>
    </source>
</evidence>
<dbReference type="PANTHER" id="PTHR43883:SF1">
    <property type="entry name" value="GLUCONOKINASE"/>
    <property type="match status" value="1"/>
</dbReference>
<dbReference type="Gene3D" id="3.40.50.300">
    <property type="entry name" value="P-loop containing nucleotide triphosphate hydrolases"/>
    <property type="match status" value="1"/>
</dbReference>
<dbReference type="Pfam" id="PF13671">
    <property type="entry name" value="AAA_33"/>
    <property type="match status" value="1"/>
</dbReference>
<dbReference type="SUPFAM" id="SSF52540">
    <property type="entry name" value="P-loop containing nucleoside triphosphate hydrolases"/>
    <property type="match status" value="1"/>
</dbReference>
<dbReference type="InterPro" id="IPR002575">
    <property type="entry name" value="Aminoglycoside_PTrfase"/>
</dbReference>
<dbReference type="Pfam" id="PF01636">
    <property type="entry name" value="APH"/>
    <property type="match status" value="1"/>
</dbReference>
<dbReference type="OrthoDB" id="9810277at2"/>
<sequence length="532" mass="59038">MSSPVRENQEDAFACLYALATTGDAEAKRIDTHANVIFIGQDRVYKVKRAVYYPFLDYSTVALRYRYCASEVMLNRRTAPDLYLGIIPLIRTPDGSLASGDMIDDPDPVTPPQIHQQASDWAVVMRRFDENALFDKLAEREELTNDHLHDLGESIASFHAKTSPVRNDWDRINREVLTDNLAEIADAPWLPADAVADHRRQCEALFETLAPRLAQRAADGFIRQCHGDIHLRNIVLIDGRATLFDCIEFSDDFSQIDCLYDLAFLLMDLEHRAMPGAACRVLNRYLEETGDYAGIGLLPFYTALRAQVRAKIEIATVGFAETQEQADQHRREAMQYFNLACRAINRPPARLIAVGGPSGSGKSTLAMAVAERMSRHYGPAVMVLRSDGIRKSLFGVAETTKLPPEAYKTEVSKRVYRHMHEAAALALTQGAPVLLDATHTHPDSRQAASDLAASQSVPFQGLWATAPRDVLVDRVSARTQDASDADAAIVRMQLKQDWGVLDWAEIDTSKRSSGLDEQAASEAKAAEILNLA</sequence>
<reference evidence="3" key="1">
    <citation type="submission" date="2019-01" db="EMBL/GenBank/DDBJ databases">
        <title>Gri0909 isolated from a small marine red alga.</title>
        <authorList>
            <person name="Kim J."/>
            <person name="Jeong S.E."/>
            <person name="Jeon C.O."/>
        </authorList>
    </citation>
    <scope>NUCLEOTIDE SEQUENCE [LARGE SCALE GENOMIC DNA]</scope>
    <source>
        <strain evidence="3">Gri0909</strain>
    </source>
</reference>
<dbReference type="Gene3D" id="3.90.1200.10">
    <property type="match status" value="1"/>
</dbReference>
<dbReference type="Proteomes" id="UP000287447">
    <property type="component" value="Unassembled WGS sequence"/>
</dbReference>
<feature type="domain" description="Aminoglycoside phosphotransferase" evidence="1">
    <location>
        <begin position="122"/>
        <end position="292"/>
    </location>
</feature>
<dbReference type="GO" id="GO:0004020">
    <property type="term" value="F:adenylylsulfate kinase activity"/>
    <property type="evidence" value="ECO:0007669"/>
    <property type="project" value="UniProtKB-EC"/>
</dbReference>
<gene>
    <name evidence="2" type="ORF">EOI86_17110</name>
</gene>
<dbReference type="InterPro" id="IPR011009">
    <property type="entry name" value="Kinase-like_dom_sf"/>
</dbReference>
<organism evidence="2 3">
    <name type="scientific">Hwanghaeella grinnelliae</name>
    <dbReference type="NCBI Taxonomy" id="2500179"/>
    <lineage>
        <taxon>Bacteria</taxon>
        <taxon>Pseudomonadati</taxon>
        <taxon>Pseudomonadota</taxon>
        <taxon>Alphaproteobacteria</taxon>
        <taxon>Rhodospirillales</taxon>
        <taxon>Rhodospirillaceae</taxon>
        <taxon>Hwanghaeella</taxon>
    </lineage>
</organism>
<dbReference type="PANTHER" id="PTHR43883">
    <property type="entry name" value="SLR0207 PROTEIN"/>
    <property type="match status" value="1"/>
</dbReference>
<keyword evidence="2" id="KW-0808">Transferase</keyword>